<dbReference type="Proteomes" id="UP000676336">
    <property type="component" value="Unassembled WGS sequence"/>
</dbReference>
<evidence type="ECO:0000313" key="2">
    <source>
        <dbReference type="Proteomes" id="UP000676336"/>
    </source>
</evidence>
<evidence type="ECO:0000313" key="1">
    <source>
        <dbReference type="EMBL" id="CAF4988645.1"/>
    </source>
</evidence>
<comment type="caution">
    <text evidence="1">The sequence shown here is derived from an EMBL/GenBank/DDBJ whole genome shotgun (WGS) entry which is preliminary data.</text>
</comment>
<feature type="non-terminal residue" evidence="1">
    <location>
        <position position="1"/>
    </location>
</feature>
<dbReference type="EMBL" id="CAJOBI010200028">
    <property type="protein sequence ID" value="CAF4988645.1"/>
    <property type="molecule type" value="Genomic_DNA"/>
</dbReference>
<gene>
    <name evidence="1" type="ORF">SMN809_LOCUS56152</name>
</gene>
<sequence length="80" mass="9142">WEIAGIEEHRLFIRNKLRQEIDTAKTEGKITKVKKLKQIYHSSLLLSSNESIRRDSILSMTTVSGVNPKSSLSINDMIDQ</sequence>
<proteinExistence type="predicted"/>
<reference evidence="1" key="1">
    <citation type="submission" date="2021-02" db="EMBL/GenBank/DDBJ databases">
        <authorList>
            <person name="Nowell W R."/>
        </authorList>
    </citation>
    <scope>NUCLEOTIDE SEQUENCE</scope>
</reference>
<protein>
    <submittedName>
        <fullName evidence="1">Uncharacterized protein</fullName>
    </submittedName>
</protein>
<name>A0A8S3D7D9_9BILA</name>
<feature type="non-terminal residue" evidence="1">
    <location>
        <position position="80"/>
    </location>
</feature>
<organism evidence="1 2">
    <name type="scientific">Rotaria magnacalcarata</name>
    <dbReference type="NCBI Taxonomy" id="392030"/>
    <lineage>
        <taxon>Eukaryota</taxon>
        <taxon>Metazoa</taxon>
        <taxon>Spiralia</taxon>
        <taxon>Gnathifera</taxon>
        <taxon>Rotifera</taxon>
        <taxon>Eurotatoria</taxon>
        <taxon>Bdelloidea</taxon>
        <taxon>Philodinida</taxon>
        <taxon>Philodinidae</taxon>
        <taxon>Rotaria</taxon>
    </lineage>
</organism>
<accession>A0A8S3D7D9</accession>
<dbReference type="AlphaFoldDB" id="A0A8S3D7D9"/>